<protein>
    <submittedName>
        <fullName evidence="1 3">Uncharacterized protein</fullName>
    </submittedName>
</protein>
<dbReference type="AlphaFoldDB" id="A0A183K3T7"/>
<sequence>MYPSTIVVSLVYIDVKKEIEMQPPTLIQYVRILQLQYVQVDLMYVTKN</sequence>
<reference evidence="3" key="1">
    <citation type="submission" date="2016-06" db="UniProtKB">
        <authorList>
            <consortium name="WormBaseParasite"/>
        </authorList>
    </citation>
    <scope>IDENTIFICATION</scope>
</reference>
<evidence type="ECO:0000313" key="3">
    <source>
        <dbReference type="WBParaSite" id="SCUD_0000965501-mRNA-1"/>
    </source>
</evidence>
<organism evidence="3">
    <name type="scientific">Schistosoma curassoni</name>
    <dbReference type="NCBI Taxonomy" id="6186"/>
    <lineage>
        <taxon>Eukaryota</taxon>
        <taxon>Metazoa</taxon>
        <taxon>Spiralia</taxon>
        <taxon>Lophotrochozoa</taxon>
        <taxon>Platyhelminthes</taxon>
        <taxon>Trematoda</taxon>
        <taxon>Digenea</taxon>
        <taxon>Strigeidida</taxon>
        <taxon>Schistosomatoidea</taxon>
        <taxon>Schistosomatidae</taxon>
        <taxon>Schistosoma</taxon>
    </lineage>
</organism>
<keyword evidence="2" id="KW-1185">Reference proteome</keyword>
<dbReference type="WBParaSite" id="SCUD_0000965501-mRNA-1">
    <property type="protein sequence ID" value="SCUD_0000965501-mRNA-1"/>
    <property type="gene ID" value="SCUD_0000965501"/>
</dbReference>
<dbReference type="EMBL" id="UZAK01033345">
    <property type="protein sequence ID" value="VDP36487.1"/>
    <property type="molecule type" value="Genomic_DNA"/>
</dbReference>
<evidence type="ECO:0000313" key="2">
    <source>
        <dbReference type="Proteomes" id="UP000279833"/>
    </source>
</evidence>
<evidence type="ECO:0000313" key="1">
    <source>
        <dbReference type="EMBL" id="VDP36487.1"/>
    </source>
</evidence>
<name>A0A183K3T7_9TREM</name>
<accession>A0A183K3T7</accession>
<reference evidence="1 2" key="2">
    <citation type="submission" date="2018-11" db="EMBL/GenBank/DDBJ databases">
        <authorList>
            <consortium name="Pathogen Informatics"/>
        </authorList>
    </citation>
    <scope>NUCLEOTIDE SEQUENCE [LARGE SCALE GENOMIC DNA]</scope>
    <source>
        <strain evidence="1">Dakar</strain>
        <strain evidence="2">Dakar, Senegal</strain>
    </source>
</reference>
<gene>
    <name evidence="1" type="ORF">SCUD_LOCUS9655</name>
</gene>
<dbReference type="Proteomes" id="UP000279833">
    <property type="component" value="Unassembled WGS sequence"/>
</dbReference>
<proteinExistence type="predicted"/>